<dbReference type="Gene3D" id="3.90.226.10">
    <property type="entry name" value="2-enoyl-CoA Hydratase, Chain A, domain 1"/>
    <property type="match status" value="1"/>
</dbReference>
<evidence type="ECO:0000313" key="4">
    <source>
        <dbReference type="Proteomes" id="UP000694426"/>
    </source>
</evidence>
<dbReference type="SUPFAM" id="SSF52096">
    <property type="entry name" value="ClpP/crotonase"/>
    <property type="match status" value="1"/>
</dbReference>
<dbReference type="GO" id="GO:0005739">
    <property type="term" value="C:mitochondrion"/>
    <property type="evidence" value="ECO:0007669"/>
    <property type="project" value="TreeGrafter"/>
</dbReference>
<evidence type="ECO:0000256" key="1">
    <source>
        <dbReference type="ARBA" id="ARBA00005254"/>
    </source>
</evidence>
<dbReference type="FunFam" id="3.90.226.10:FF:000211">
    <property type="entry name" value="AUH protein"/>
    <property type="match status" value="1"/>
</dbReference>
<gene>
    <name evidence="3" type="primary">AUH</name>
</gene>
<organism evidence="3 4">
    <name type="scientific">Anser brachyrhynchus</name>
    <name type="common">Pink-footed goose</name>
    <dbReference type="NCBI Taxonomy" id="132585"/>
    <lineage>
        <taxon>Eukaryota</taxon>
        <taxon>Metazoa</taxon>
        <taxon>Chordata</taxon>
        <taxon>Craniata</taxon>
        <taxon>Vertebrata</taxon>
        <taxon>Euteleostomi</taxon>
        <taxon>Archelosauria</taxon>
        <taxon>Archosauria</taxon>
        <taxon>Dinosauria</taxon>
        <taxon>Saurischia</taxon>
        <taxon>Theropoda</taxon>
        <taxon>Coelurosauria</taxon>
        <taxon>Aves</taxon>
        <taxon>Neognathae</taxon>
        <taxon>Galloanserae</taxon>
        <taxon>Anseriformes</taxon>
        <taxon>Anatidae</taxon>
        <taxon>Anserinae</taxon>
        <taxon>Anser</taxon>
    </lineage>
</organism>
<dbReference type="GO" id="GO:0004300">
    <property type="term" value="F:enoyl-CoA hydratase activity"/>
    <property type="evidence" value="ECO:0007669"/>
    <property type="project" value="TreeGrafter"/>
</dbReference>
<evidence type="ECO:0000313" key="3">
    <source>
        <dbReference type="Ensembl" id="ENSABRP00000001185.1"/>
    </source>
</evidence>
<dbReference type="InterPro" id="IPR029045">
    <property type="entry name" value="ClpP/crotonase-like_dom_sf"/>
</dbReference>
<accession>A0A8B9BA44</accession>
<dbReference type="Pfam" id="PF00378">
    <property type="entry name" value="ECH_1"/>
    <property type="match status" value="1"/>
</dbReference>
<reference evidence="3" key="2">
    <citation type="submission" date="2025-09" db="UniProtKB">
        <authorList>
            <consortium name="Ensembl"/>
        </authorList>
    </citation>
    <scope>IDENTIFICATION</scope>
</reference>
<evidence type="ECO:0000256" key="2">
    <source>
        <dbReference type="RuleBase" id="RU003707"/>
    </source>
</evidence>
<name>A0A8B9BA44_9AVES</name>
<dbReference type="AlphaFoldDB" id="A0A8B9BA44"/>
<keyword evidence="4" id="KW-1185">Reference proteome</keyword>
<comment type="similarity">
    <text evidence="1 2">Belongs to the enoyl-CoA hydratase/isomerase family.</text>
</comment>
<dbReference type="InterPro" id="IPR001753">
    <property type="entry name" value="Enoyl-CoA_hydra/iso"/>
</dbReference>
<dbReference type="PANTHER" id="PTHR11941">
    <property type="entry name" value="ENOYL-COA HYDRATASE-RELATED"/>
    <property type="match status" value="1"/>
</dbReference>
<dbReference type="GeneTree" id="ENSGT00940000157484"/>
<proteinExistence type="inferred from homology"/>
<reference evidence="3" key="1">
    <citation type="submission" date="2025-08" db="UniProtKB">
        <authorList>
            <consortium name="Ensembl"/>
        </authorList>
    </citation>
    <scope>IDENTIFICATION</scope>
</reference>
<dbReference type="GO" id="GO:0006635">
    <property type="term" value="P:fatty acid beta-oxidation"/>
    <property type="evidence" value="ECO:0007669"/>
    <property type="project" value="TreeGrafter"/>
</dbReference>
<dbReference type="PANTHER" id="PTHR11941:SF12">
    <property type="entry name" value="METHYLGLUTACONYL-COA HYDRATASE, MITOCHONDRIAL"/>
    <property type="match status" value="1"/>
</dbReference>
<sequence>MAAALGGLGLLRGRLRLRLAAAAASPPSFSSSSSSSASCLGPRAAVRGGAAARPAAGRSYGSEAKEEEELRVRYLDDEHKGIVVLGLNRSHAKNALNKNLLKMMSKAVDALKSDKKVRTVIFRSEVPGIFCAGADLKERAKMHSSEVGSFVSKARATINEMANLPVPTIAAIDGTALGGGLELALACDIRVAASSAKMGLVETKLAIIPGAGSIKTSQTVLTIRTEHAAET</sequence>
<dbReference type="CDD" id="cd06558">
    <property type="entry name" value="crotonase-like"/>
    <property type="match status" value="1"/>
</dbReference>
<dbReference type="Ensembl" id="ENSABRT00000001753.1">
    <property type="protein sequence ID" value="ENSABRP00000001185.1"/>
    <property type="gene ID" value="ENSABRG00000001209.1"/>
</dbReference>
<dbReference type="PROSITE" id="PS00166">
    <property type="entry name" value="ENOYL_COA_HYDRATASE"/>
    <property type="match status" value="1"/>
</dbReference>
<dbReference type="Proteomes" id="UP000694426">
    <property type="component" value="Unplaced"/>
</dbReference>
<protein>
    <submittedName>
        <fullName evidence="3">AU RNA binding methylglutaconyl-CoA hydratase</fullName>
    </submittedName>
</protein>
<dbReference type="InterPro" id="IPR018376">
    <property type="entry name" value="Enoyl-CoA_hyd/isom_CS"/>
</dbReference>